<dbReference type="AlphaFoldDB" id="A0A8C1J4Z2"/>
<proteinExistence type="predicted"/>
<dbReference type="Ensembl" id="ENSCCRT00010029645.1">
    <property type="protein sequence ID" value="ENSCCRP00010027014.1"/>
    <property type="gene ID" value="ENSCCRG00010011593.1"/>
</dbReference>
<dbReference type="PANTHER" id="PTHR31635">
    <property type="entry name" value="REVERSE TRANSCRIPTASE DOMAIN-CONTAINING PROTEIN-RELATED"/>
    <property type="match status" value="1"/>
</dbReference>
<dbReference type="Pfam" id="PF00078">
    <property type="entry name" value="RVT_1"/>
    <property type="match status" value="1"/>
</dbReference>
<organism evidence="2 3">
    <name type="scientific">Cyprinus carpio</name>
    <name type="common">Common carp</name>
    <dbReference type="NCBI Taxonomy" id="7962"/>
    <lineage>
        <taxon>Eukaryota</taxon>
        <taxon>Metazoa</taxon>
        <taxon>Chordata</taxon>
        <taxon>Craniata</taxon>
        <taxon>Vertebrata</taxon>
        <taxon>Euteleostomi</taxon>
        <taxon>Actinopterygii</taxon>
        <taxon>Neopterygii</taxon>
        <taxon>Teleostei</taxon>
        <taxon>Ostariophysi</taxon>
        <taxon>Cypriniformes</taxon>
        <taxon>Cyprinidae</taxon>
        <taxon>Cyprininae</taxon>
        <taxon>Cyprinus</taxon>
    </lineage>
</organism>
<dbReference type="PROSITE" id="PS50878">
    <property type="entry name" value="RT_POL"/>
    <property type="match status" value="1"/>
</dbReference>
<evidence type="ECO:0000259" key="1">
    <source>
        <dbReference type="PROSITE" id="PS50878"/>
    </source>
</evidence>
<dbReference type="SUPFAM" id="SSF56672">
    <property type="entry name" value="DNA/RNA polymerases"/>
    <property type="match status" value="1"/>
</dbReference>
<name>A0A8C1J4Z2_CYPCA</name>
<evidence type="ECO:0000313" key="3">
    <source>
        <dbReference type="Proteomes" id="UP000694427"/>
    </source>
</evidence>
<dbReference type="InterPro" id="IPR043502">
    <property type="entry name" value="DNA/RNA_pol_sf"/>
</dbReference>
<dbReference type="PANTHER" id="PTHR31635:SF196">
    <property type="entry name" value="REVERSE TRANSCRIPTASE DOMAIN-CONTAINING PROTEIN-RELATED"/>
    <property type="match status" value="1"/>
</dbReference>
<sequence length="432" mass="50497">MITVIPKEGKNKELCESYRPISILNVDYKLFTSIIARRLETFLPDLIDEDQTGFIKGRQTQDNIRRTLHIINEVNKQSTPTALVSLDAEKAFDRVCWNFLFAVLKRMGFDKTIIKCIQALYDKPVARIKINGDLTDRFELFRGTRQGCCLSPSLFALFIEPLAQYIRQSKELKGITVAKDEHKLGLFADDIIIYLSNPDYTFPKLLMLLKDFGGKSGYKLNISKTQVLCIKYRPADSIRRSYKLKWDSGKIKYLGVYLTRELNTLYEANYNKVNEIIQKDLTKWATLVMDLSSRIEVIKMNVLPRLLYLFISLPICIPKTQFDKWDKQVSRFIWKPQTLYLGLLTKDVVRGEDIYLIKVMLISSKKVITRNWLKSEPLSLDQWRNIMEEIFAMEKMTHDLRLEAHKCKNTMEEMDLLCNSLKCMIQMEDLYL</sequence>
<dbReference type="CDD" id="cd01650">
    <property type="entry name" value="RT_nLTR_like"/>
    <property type="match status" value="1"/>
</dbReference>
<reference evidence="2" key="1">
    <citation type="submission" date="2025-08" db="UniProtKB">
        <authorList>
            <consortium name="Ensembl"/>
        </authorList>
    </citation>
    <scope>IDENTIFICATION</scope>
</reference>
<evidence type="ECO:0000313" key="2">
    <source>
        <dbReference type="Ensembl" id="ENSCCRP00010027014.1"/>
    </source>
</evidence>
<dbReference type="Proteomes" id="UP000694427">
    <property type="component" value="Unplaced"/>
</dbReference>
<feature type="domain" description="Reverse transcriptase" evidence="1">
    <location>
        <begin position="1"/>
        <end position="258"/>
    </location>
</feature>
<accession>A0A8C1J4Z2</accession>
<dbReference type="InterPro" id="IPR000477">
    <property type="entry name" value="RT_dom"/>
</dbReference>
<protein>
    <recommendedName>
        <fullName evidence="1">Reverse transcriptase domain-containing protein</fullName>
    </recommendedName>
</protein>
<keyword evidence="3" id="KW-1185">Reference proteome</keyword>
<reference evidence="2" key="2">
    <citation type="submission" date="2025-09" db="UniProtKB">
        <authorList>
            <consortium name="Ensembl"/>
        </authorList>
    </citation>
    <scope>IDENTIFICATION</scope>
</reference>